<proteinExistence type="predicted"/>
<protein>
    <submittedName>
        <fullName evidence="2">Uncharacterized protein</fullName>
    </submittedName>
</protein>
<accession>A0A9N7VBE6</accession>
<name>A0A9N7VBE6_PLEPL</name>
<dbReference type="EMBL" id="CADEAL010003909">
    <property type="protein sequence ID" value="CAB1446235.1"/>
    <property type="molecule type" value="Genomic_DNA"/>
</dbReference>
<reference evidence="2" key="1">
    <citation type="submission" date="2020-03" db="EMBL/GenBank/DDBJ databases">
        <authorList>
            <person name="Weist P."/>
        </authorList>
    </citation>
    <scope>NUCLEOTIDE SEQUENCE</scope>
</reference>
<feature type="compositionally biased region" description="Basic and acidic residues" evidence="1">
    <location>
        <begin position="59"/>
        <end position="75"/>
    </location>
</feature>
<gene>
    <name evidence="2" type="ORF">PLEPLA_LOCUS33973</name>
</gene>
<organism evidence="2 3">
    <name type="scientific">Pleuronectes platessa</name>
    <name type="common">European plaice</name>
    <dbReference type="NCBI Taxonomy" id="8262"/>
    <lineage>
        <taxon>Eukaryota</taxon>
        <taxon>Metazoa</taxon>
        <taxon>Chordata</taxon>
        <taxon>Craniata</taxon>
        <taxon>Vertebrata</taxon>
        <taxon>Euteleostomi</taxon>
        <taxon>Actinopterygii</taxon>
        <taxon>Neopterygii</taxon>
        <taxon>Teleostei</taxon>
        <taxon>Neoteleostei</taxon>
        <taxon>Acanthomorphata</taxon>
        <taxon>Carangaria</taxon>
        <taxon>Pleuronectiformes</taxon>
        <taxon>Pleuronectoidei</taxon>
        <taxon>Pleuronectidae</taxon>
        <taxon>Pleuronectes</taxon>
    </lineage>
</organism>
<evidence type="ECO:0000256" key="1">
    <source>
        <dbReference type="SAM" id="MobiDB-lite"/>
    </source>
</evidence>
<feature type="compositionally biased region" description="Gly residues" evidence="1">
    <location>
        <begin position="123"/>
        <end position="135"/>
    </location>
</feature>
<dbReference type="Proteomes" id="UP001153269">
    <property type="component" value="Unassembled WGS sequence"/>
</dbReference>
<comment type="caution">
    <text evidence="2">The sequence shown here is derived from an EMBL/GenBank/DDBJ whole genome shotgun (WGS) entry which is preliminary data.</text>
</comment>
<dbReference type="AlphaFoldDB" id="A0A9N7VBE6"/>
<evidence type="ECO:0000313" key="2">
    <source>
        <dbReference type="EMBL" id="CAB1446235.1"/>
    </source>
</evidence>
<feature type="region of interest" description="Disordered" evidence="1">
    <location>
        <begin position="12"/>
        <end position="31"/>
    </location>
</feature>
<feature type="region of interest" description="Disordered" evidence="1">
    <location>
        <begin position="58"/>
        <end position="135"/>
    </location>
</feature>
<evidence type="ECO:0000313" key="3">
    <source>
        <dbReference type="Proteomes" id="UP001153269"/>
    </source>
</evidence>
<sequence>MDLRQLHCAVQSAPSMATAPPSLGPTPREPCTSPLSPLTVFMTVGPLSVWCVENRSSLRSREHERRELTTGDKHIPLQPGRLPLPPPLAGGSAGELAARSIVATKRADQMRSQGYPGFANSHGKGGVLRAEGGGR</sequence>
<keyword evidence="3" id="KW-1185">Reference proteome</keyword>